<sequence length="293" mass="33646">MDNDLLCNFRKCRKRLSSFSWVTSCSHIFCDEDGTREFNKAYVCPACETNLSGKFDIVRIDLHPSEQYKSMILAGQRPETIMEICSRALSFWTYQAHQERTYQEYVSNKAKEKNVQLENYYEQLIAKSQQEISSLKSEISTKVKELEETKKRLHEASEKLQERSRQHQKLQVMYDTLRRKSINHSVFNYGDAVVTDVGRRKSAFDLTLGTAADILSRNGHSNSLVDLSRIGGTNALVNLPEKEFVWKPMSTVEDQCEVHTPLLNEAQALQNRVHLEIPGSGIKRRLGIKKIGP</sequence>
<gene>
    <name evidence="1" type="ORF">PACLA_8A015970</name>
</gene>
<dbReference type="PANTHER" id="PTHR14305">
    <property type="entry name" value="E3 UBIQUITIN-PROTEIN LIGASE CCNB1IP1"/>
    <property type="match status" value="1"/>
</dbReference>
<keyword evidence="1" id="KW-0436">Ligase</keyword>
<dbReference type="GO" id="GO:0016874">
    <property type="term" value="F:ligase activity"/>
    <property type="evidence" value="ECO:0007669"/>
    <property type="project" value="UniProtKB-KW"/>
</dbReference>
<organism evidence="1 2">
    <name type="scientific">Paramuricea clavata</name>
    <name type="common">Red gorgonian</name>
    <name type="synonym">Violescent sea-whip</name>
    <dbReference type="NCBI Taxonomy" id="317549"/>
    <lineage>
        <taxon>Eukaryota</taxon>
        <taxon>Metazoa</taxon>
        <taxon>Cnidaria</taxon>
        <taxon>Anthozoa</taxon>
        <taxon>Octocorallia</taxon>
        <taxon>Malacalcyonacea</taxon>
        <taxon>Plexauridae</taxon>
        <taxon>Paramuricea</taxon>
    </lineage>
</organism>
<dbReference type="OrthoDB" id="441210at2759"/>
<dbReference type="EMBL" id="CACRXK020001918">
    <property type="protein sequence ID" value="CAB3991793.1"/>
    <property type="molecule type" value="Genomic_DNA"/>
</dbReference>
<dbReference type="Proteomes" id="UP001152795">
    <property type="component" value="Unassembled WGS sequence"/>
</dbReference>
<evidence type="ECO:0000313" key="2">
    <source>
        <dbReference type="Proteomes" id="UP001152795"/>
    </source>
</evidence>
<comment type="caution">
    <text evidence="1">The sequence shown here is derived from an EMBL/GenBank/DDBJ whole genome shotgun (WGS) entry which is preliminary data.</text>
</comment>
<name>A0A6S7GK13_PARCT</name>
<dbReference type="AlphaFoldDB" id="A0A6S7GK13"/>
<reference evidence="1" key="1">
    <citation type="submission" date="2020-04" db="EMBL/GenBank/DDBJ databases">
        <authorList>
            <person name="Alioto T."/>
            <person name="Alioto T."/>
            <person name="Gomez Garrido J."/>
        </authorList>
    </citation>
    <scope>NUCLEOTIDE SEQUENCE</scope>
    <source>
        <strain evidence="1">A484AB</strain>
    </source>
</reference>
<dbReference type="GO" id="GO:0061630">
    <property type="term" value="F:ubiquitin protein ligase activity"/>
    <property type="evidence" value="ECO:0007669"/>
    <property type="project" value="InterPro"/>
</dbReference>
<proteinExistence type="predicted"/>
<accession>A0A6S7GK13</accession>
<dbReference type="PANTHER" id="PTHR14305:SF0">
    <property type="entry name" value="E3 UBIQUITIN-PROTEIN LIGASE CCNB1IP1"/>
    <property type="match status" value="1"/>
</dbReference>
<dbReference type="InterPro" id="IPR042448">
    <property type="entry name" value="CCNB1IP1"/>
</dbReference>
<keyword evidence="2" id="KW-1185">Reference proteome</keyword>
<dbReference type="GO" id="GO:0007131">
    <property type="term" value="P:reciprocal meiotic recombination"/>
    <property type="evidence" value="ECO:0007669"/>
    <property type="project" value="InterPro"/>
</dbReference>
<dbReference type="GO" id="GO:0000795">
    <property type="term" value="C:synaptonemal complex"/>
    <property type="evidence" value="ECO:0007669"/>
    <property type="project" value="InterPro"/>
</dbReference>
<protein>
    <submittedName>
        <fullName evidence="1">E3 ubiquitin- ligase CCNB1IP1-like</fullName>
    </submittedName>
</protein>
<evidence type="ECO:0000313" key="1">
    <source>
        <dbReference type="EMBL" id="CAB3991793.1"/>
    </source>
</evidence>